<protein>
    <submittedName>
        <fullName evidence="1">Uncharacterized protein</fullName>
    </submittedName>
</protein>
<evidence type="ECO:0000313" key="1">
    <source>
        <dbReference type="EMBL" id="KAH7928892.1"/>
    </source>
</evidence>
<accession>A0ACB8BVM6</accession>
<proteinExistence type="predicted"/>
<gene>
    <name evidence="1" type="ORF">BV22DRAFT_1030077</name>
</gene>
<comment type="caution">
    <text evidence="1">The sequence shown here is derived from an EMBL/GenBank/DDBJ whole genome shotgun (WGS) entry which is preliminary data.</text>
</comment>
<reference evidence="1" key="1">
    <citation type="journal article" date="2021" name="New Phytol.">
        <title>Evolutionary innovations through gain and loss of genes in the ectomycorrhizal Boletales.</title>
        <authorList>
            <person name="Wu G."/>
            <person name="Miyauchi S."/>
            <person name="Morin E."/>
            <person name="Kuo A."/>
            <person name="Drula E."/>
            <person name="Varga T."/>
            <person name="Kohler A."/>
            <person name="Feng B."/>
            <person name="Cao Y."/>
            <person name="Lipzen A."/>
            <person name="Daum C."/>
            <person name="Hundley H."/>
            <person name="Pangilinan J."/>
            <person name="Johnson J."/>
            <person name="Barry K."/>
            <person name="LaButti K."/>
            <person name="Ng V."/>
            <person name="Ahrendt S."/>
            <person name="Min B."/>
            <person name="Choi I.G."/>
            <person name="Park H."/>
            <person name="Plett J.M."/>
            <person name="Magnuson J."/>
            <person name="Spatafora J.W."/>
            <person name="Nagy L.G."/>
            <person name="Henrissat B."/>
            <person name="Grigoriev I.V."/>
            <person name="Yang Z.L."/>
            <person name="Xu J."/>
            <person name="Martin F.M."/>
        </authorList>
    </citation>
    <scope>NUCLEOTIDE SEQUENCE</scope>
    <source>
        <strain evidence="1">KUC20120723A-06</strain>
    </source>
</reference>
<evidence type="ECO:0000313" key="2">
    <source>
        <dbReference type="Proteomes" id="UP000790709"/>
    </source>
</evidence>
<organism evidence="1 2">
    <name type="scientific">Leucogyrophana mollusca</name>
    <dbReference type="NCBI Taxonomy" id="85980"/>
    <lineage>
        <taxon>Eukaryota</taxon>
        <taxon>Fungi</taxon>
        <taxon>Dikarya</taxon>
        <taxon>Basidiomycota</taxon>
        <taxon>Agaricomycotina</taxon>
        <taxon>Agaricomycetes</taxon>
        <taxon>Agaricomycetidae</taxon>
        <taxon>Boletales</taxon>
        <taxon>Boletales incertae sedis</taxon>
        <taxon>Leucogyrophana</taxon>
    </lineage>
</organism>
<dbReference type="Proteomes" id="UP000790709">
    <property type="component" value="Unassembled WGS sequence"/>
</dbReference>
<sequence>MFPPSALLSSRKLILITDELAAPADFLLHRFLSTKIRENKTSRCIVLSVSEDFERWKAIAAKSNLSLFQTSPGENLVFIDVLAKVQPPSHHEEKREIDAFLCPIYDLLSSALAPSEEHRETLVILDDIATLQWLGFTSIDLTRFSRSLRNLCAKADATLIIRHHLVNPPEVEPLLQHLFQLSSYHIEVRPLASGRSGAVSGEVCLHLGPAEGDATCPLTSRAGAIQYRLTDGGAIFFDKGTSGGVL</sequence>
<keyword evidence="2" id="KW-1185">Reference proteome</keyword>
<dbReference type="EMBL" id="MU266347">
    <property type="protein sequence ID" value="KAH7928892.1"/>
    <property type="molecule type" value="Genomic_DNA"/>
</dbReference>
<name>A0ACB8BVM6_9AGAM</name>